<dbReference type="EMBL" id="UOEP01000006">
    <property type="protein sequence ID" value="VAW12664.1"/>
    <property type="molecule type" value="Genomic_DNA"/>
</dbReference>
<proteinExistence type="predicted"/>
<evidence type="ECO:0000313" key="1">
    <source>
        <dbReference type="EMBL" id="VAW12664.1"/>
    </source>
</evidence>
<dbReference type="AlphaFoldDB" id="A0A3B0TVP0"/>
<accession>A0A3B0TVP0</accession>
<name>A0A3B0TVP0_9ZZZZ</name>
<sequence>MFLKRNIKQTALLYSAGLILINVIFVSCNKDKPLVVHPGKDYNIYFGDLHNHNSVGYAKGSLQRSFDIARSHLDFYTLTPHGSWHDMPVMEGDRQLHWENGFKRTKEQWGDVQKITAAYNDPGSFVTFAGFEWHSSFYGDYCLLSKEDNLPLEAYPDLESLQKFARENGVLIIPHHPGYLQGHRGANFNYLDTDVSPVLEIYSEHGSAESVDGPFPYIRHSMGGRWANNTLQHALASGYRIGVVASTDDHLGYPGAYGEGLAAVLAEGLSRESIFNAIKARRTYAVSGDRIKLDFRLNGHIMGEEIQFTNKRSISIDVSGWDKIDRVEVLKNNHVIKRQFPVDKPVTASSWGRPVLLRIEFGWGPWNDLNLSRICDWEANVKISNGKLIDVYPCFQSGPFSETKRNLIYGKTEEGFSIETYTSRKQAFMENPTNAVVLRISGNPETKVTLNMQKPVEMKVSKTLGQLKKGNAVFFTGEFPAESFVFHPVVFSGNYSTRFEFTDTAGTQKDVNWYYVRVIQANGQMAWSSPIWVGGGKPVAN</sequence>
<organism evidence="1">
    <name type="scientific">hydrothermal vent metagenome</name>
    <dbReference type="NCBI Taxonomy" id="652676"/>
    <lineage>
        <taxon>unclassified sequences</taxon>
        <taxon>metagenomes</taxon>
        <taxon>ecological metagenomes</taxon>
    </lineage>
</organism>
<dbReference type="Gene3D" id="3.20.20.140">
    <property type="entry name" value="Metal-dependent hydrolases"/>
    <property type="match status" value="1"/>
</dbReference>
<dbReference type="Pfam" id="PF12228">
    <property type="entry name" value="DUF3604"/>
    <property type="match status" value="2"/>
</dbReference>
<dbReference type="SUPFAM" id="SSF89550">
    <property type="entry name" value="PHP domain-like"/>
    <property type="match status" value="1"/>
</dbReference>
<dbReference type="PROSITE" id="PS51257">
    <property type="entry name" value="PROKAR_LIPOPROTEIN"/>
    <property type="match status" value="1"/>
</dbReference>
<gene>
    <name evidence="1" type="ORF">MNBD_BACTEROID01-2024</name>
</gene>
<dbReference type="InterPro" id="IPR016195">
    <property type="entry name" value="Pol/histidinol_Pase-like"/>
</dbReference>
<evidence type="ECO:0008006" key="2">
    <source>
        <dbReference type="Google" id="ProtNLM"/>
    </source>
</evidence>
<protein>
    <recommendedName>
        <fullName evidence="2">DUF3604 domain-containing protein</fullName>
    </recommendedName>
</protein>
<dbReference type="InterPro" id="IPR022028">
    <property type="entry name" value="DUF3604"/>
</dbReference>
<reference evidence="1" key="1">
    <citation type="submission" date="2018-06" db="EMBL/GenBank/DDBJ databases">
        <authorList>
            <person name="Zhirakovskaya E."/>
        </authorList>
    </citation>
    <scope>NUCLEOTIDE SEQUENCE</scope>
</reference>